<comment type="caution">
    <text evidence="7">The sequence shown here is derived from an EMBL/GenBank/DDBJ whole genome shotgun (WGS) entry which is preliminary data.</text>
</comment>
<name>A0ABR2IXP9_9EUKA</name>
<dbReference type="Pfam" id="PF00069">
    <property type="entry name" value="Pkinase"/>
    <property type="match status" value="1"/>
</dbReference>
<dbReference type="InterPro" id="IPR050235">
    <property type="entry name" value="CK1_Ser-Thr_kinase"/>
</dbReference>
<gene>
    <name evidence="7" type="ORF">M9Y10_008157</name>
</gene>
<dbReference type="PROSITE" id="PS50011">
    <property type="entry name" value="PROTEIN_KINASE_DOM"/>
    <property type="match status" value="1"/>
</dbReference>
<evidence type="ECO:0000256" key="3">
    <source>
        <dbReference type="ARBA" id="ARBA00022840"/>
    </source>
</evidence>
<dbReference type="InterPro" id="IPR017441">
    <property type="entry name" value="Protein_kinase_ATP_BS"/>
</dbReference>
<evidence type="ECO:0000256" key="2">
    <source>
        <dbReference type="ARBA" id="ARBA00022741"/>
    </source>
</evidence>
<feature type="binding site" evidence="4">
    <location>
        <position position="44"/>
    </location>
    <ligand>
        <name>ATP</name>
        <dbReference type="ChEBI" id="CHEBI:30616"/>
    </ligand>
</feature>
<dbReference type="Proteomes" id="UP001470230">
    <property type="component" value="Unassembled WGS sequence"/>
</dbReference>
<keyword evidence="5" id="KW-0723">Serine/threonine-protein kinase</keyword>
<keyword evidence="3 4" id="KW-0067">ATP-binding</keyword>
<dbReference type="Gene3D" id="1.10.510.10">
    <property type="entry name" value="Transferase(Phosphotransferase) domain 1"/>
    <property type="match status" value="1"/>
</dbReference>
<dbReference type="EMBL" id="JAPFFF010000014">
    <property type="protein sequence ID" value="KAK8870279.1"/>
    <property type="molecule type" value="Genomic_DNA"/>
</dbReference>
<keyword evidence="8" id="KW-1185">Reference proteome</keyword>
<dbReference type="InterPro" id="IPR000719">
    <property type="entry name" value="Prot_kinase_dom"/>
</dbReference>
<evidence type="ECO:0000256" key="1">
    <source>
        <dbReference type="ARBA" id="ARBA00012513"/>
    </source>
</evidence>
<keyword evidence="2 4" id="KW-0547">Nucleotide-binding</keyword>
<evidence type="ECO:0000256" key="4">
    <source>
        <dbReference type="PROSITE-ProRule" id="PRU10141"/>
    </source>
</evidence>
<organism evidence="7 8">
    <name type="scientific">Tritrichomonas musculus</name>
    <dbReference type="NCBI Taxonomy" id="1915356"/>
    <lineage>
        <taxon>Eukaryota</taxon>
        <taxon>Metamonada</taxon>
        <taxon>Parabasalia</taxon>
        <taxon>Tritrichomonadida</taxon>
        <taxon>Tritrichomonadidae</taxon>
        <taxon>Tritrichomonas</taxon>
    </lineage>
</organism>
<evidence type="ECO:0000259" key="6">
    <source>
        <dbReference type="PROSITE" id="PS50011"/>
    </source>
</evidence>
<comment type="similarity">
    <text evidence="5">Belongs to the protein kinase superfamily.</text>
</comment>
<evidence type="ECO:0000313" key="8">
    <source>
        <dbReference type="Proteomes" id="UP001470230"/>
    </source>
</evidence>
<dbReference type="SMART" id="SM00220">
    <property type="entry name" value="S_TKc"/>
    <property type="match status" value="1"/>
</dbReference>
<dbReference type="InterPro" id="IPR008271">
    <property type="entry name" value="Ser/Thr_kinase_AS"/>
</dbReference>
<dbReference type="PROSITE" id="PS00107">
    <property type="entry name" value="PROTEIN_KINASE_ATP"/>
    <property type="match status" value="1"/>
</dbReference>
<keyword evidence="5" id="KW-0418">Kinase</keyword>
<accession>A0ABR2IXP9</accession>
<feature type="domain" description="Protein kinase" evidence="6">
    <location>
        <begin position="13"/>
        <end position="274"/>
    </location>
</feature>
<dbReference type="SUPFAM" id="SSF56112">
    <property type="entry name" value="Protein kinase-like (PK-like)"/>
    <property type="match status" value="1"/>
</dbReference>
<sequence>MCNIQPGDQISRFIFVERIGKGGFGSVYKCSIEGTQMKKFAALKVVSHQKSQTIENEKNILEEIQESYPLFPRFYDAARCSSFYYIAMEYLGPSLDDIKLSLNEKKFNAFTIMYVASKTLQCIQDLHSYGIIHRDIKPSNFLLRNNDNSICLTDFGLSTHYVVNDRHIPFGSMKEVGTLYFQSLASHSNYTLSRKDDLESWIYTLLYLRDKTLPWMIPDNSAIPLKKRQTINGLIKDWEPFYEIYEDVMKLKFEEEPHYQKYVDLIDKALSEFTQEEMIYSWDNNNINVLCCSIC</sequence>
<dbReference type="PANTHER" id="PTHR11909">
    <property type="entry name" value="CASEIN KINASE-RELATED"/>
    <property type="match status" value="1"/>
</dbReference>
<evidence type="ECO:0000256" key="5">
    <source>
        <dbReference type="RuleBase" id="RU000304"/>
    </source>
</evidence>
<proteinExistence type="inferred from homology"/>
<keyword evidence="5" id="KW-0808">Transferase</keyword>
<protein>
    <recommendedName>
        <fullName evidence="1">non-specific serine/threonine protein kinase</fullName>
        <ecNumber evidence="1">2.7.11.1</ecNumber>
    </recommendedName>
</protein>
<reference evidence="7 8" key="1">
    <citation type="submission" date="2024-04" db="EMBL/GenBank/DDBJ databases">
        <title>Tritrichomonas musculus Genome.</title>
        <authorList>
            <person name="Alves-Ferreira E."/>
            <person name="Grigg M."/>
            <person name="Lorenzi H."/>
            <person name="Galac M."/>
        </authorList>
    </citation>
    <scope>NUCLEOTIDE SEQUENCE [LARGE SCALE GENOMIC DNA]</scope>
    <source>
        <strain evidence="7 8">EAF2021</strain>
    </source>
</reference>
<dbReference type="EC" id="2.7.11.1" evidence="1"/>
<dbReference type="InterPro" id="IPR011009">
    <property type="entry name" value="Kinase-like_dom_sf"/>
</dbReference>
<evidence type="ECO:0000313" key="7">
    <source>
        <dbReference type="EMBL" id="KAK8870279.1"/>
    </source>
</evidence>
<dbReference type="PROSITE" id="PS00108">
    <property type="entry name" value="PROTEIN_KINASE_ST"/>
    <property type="match status" value="1"/>
</dbReference>